<name>A0A1H9L7E9_9PSEU</name>
<dbReference type="STRING" id="155974.SAMN04487818_101480"/>
<keyword evidence="2" id="KW-1185">Reference proteome</keyword>
<proteinExistence type="predicted"/>
<reference evidence="2" key="1">
    <citation type="submission" date="2016-10" db="EMBL/GenBank/DDBJ databases">
        <authorList>
            <person name="Varghese N."/>
            <person name="Submissions S."/>
        </authorList>
    </citation>
    <scope>NUCLEOTIDE SEQUENCE [LARGE SCALE GENOMIC DNA]</scope>
    <source>
        <strain evidence="2">DSM 44260</strain>
    </source>
</reference>
<dbReference type="AlphaFoldDB" id="A0A1H9L7E9"/>
<evidence type="ECO:0000313" key="2">
    <source>
        <dbReference type="Proteomes" id="UP000199051"/>
    </source>
</evidence>
<evidence type="ECO:0000313" key="1">
    <source>
        <dbReference type="EMBL" id="SER07085.1"/>
    </source>
</evidence>
<organism evidence="1 2">
    <name type="scientific">Actinokineospora terrae</name>
    <dbReference type="NCBI Taxonomy" id="155974"/>
    <lineage>
        <taxon>Bacteria</taxon>
        <taxon>Bacillati</taxon>
        <taxon>Actinomycetota</taxon>
        <taxon>Actinomycetes</taxon>
        <taxon>Pseudonocardiales</taxon>
        <taxon>Pseudonocardiaceae</taxon>
        <taxon>Actinokineospora</taxon>
    </lineage>
</organism>
<dbReference type="Proteomes" id="UP000199051">
    <property type="component" value="Unassembled WGS sequence"/>
</dbReference>
<gene>
    <name evidence="1" type="ORF">SAMN04487818_101480</name>
</gene>
<sequence length="334" mass="36971">MRPGVGEWLAVRRFRGAESRGLARVALGLYGAERVGVVLAREGWLLEEPVGLDRVRTVLTDVPAPGPPEVVEHVLPPGYDTYTQAIGDLARPRLFEDRPCYRLVDANGVLTYGMTTYFQALDVREALAHEFAAAALKGEPTWDDLPLRRSTTDLPMAAGVLTLTLSRDGHFLAHQRDGRAVADAGGNITAVPAGTFQPTSDHTAAHDFDLWRTIMREYAEELLGYPERRGTIDYDNDEPFATLDKARQDNRIQLYYYGTTMDPLTLGVSHLTVAVLDELPQDIATTNDEGRVLKGIPFTEQAIAELEPRLSLGTLHLLRRAHLDRERLLAPGPQ</sequence>
<dbReference type="EMBL" id="FOGI01000001">
    <property type="protein sequence ID" value="SER07085.1"/>
    <property type="molecule type" value="Genomic_DNA"/>
</dbReference>
<accession>A0A1H9L7E9</accession>
<protein>
    <submittedName>
        <fullName evidence="1">Uncharacterized protein</fullName>
    </submittedName>
</protein>